<dbReference type="InterPro" id="IPR037175">
    <property type="entry name" value="KFase_sf"/>
</dbReference>
<feature type="chain" id="PRO_5038057429" evidence="1">
    <location>
        <begin position="26"/>
        <end position="337"/>
    </location>
</feature>
<dbReference type="PANTHER" id="PTHR34861:SF10">
    <property type="entry name" value="CYCLASE"/>
    <property type="match status" value="1"/>
</dbReference>
<reference evidence="2" key="1">
    <citation type="submission" date="2021-01" db="EMBL/GenBank/DDBJ databases">
        <title>Genome sequence of strain Noviherbaspirillum sp. DKR-6.</title>
        <authorList>
            <person name="Chaudhary D.K."/>
        </authorList>
    </citation>
    <scope>NUCLEOTIDE SEQUENCE</scope>
    <source>
        <strain evidence="2">DKR-6</strain>
    </source>
</reference>
<dbReference type="Gene3D" id="3.50.30.50">
    <property type="entry name" value="Putative cyclase"/>
    <property type="match status" value="1"/>
</dbReference>
<protein>
    <submittedName>
        <fullName evidence="2">Cyclase family protein</fullName>
    </submittedName>
</protein>
<dbReference type="AlphaFoldDB" id="A0A934SRW8"/>
<organism evidence="2 3">
    <name type="scientific">Noviherbaspirillum pedocola</name>
    <dbReference type="NCBI Taxonomy" id="2801341"/>
    <lineage>
        <taxon>Bacteria</taxon>
        <taxon>Pseudomonadati</taxon>
        <taxon>Pseudomonadota</taxon>
        <taxon>Betaproteobacteria</taxon>
        <taxon>Burkholderiales</taxon>
        <taxon>Oxalobacteraceae</taxon>
        <taxon>Noviherbaspirillum</taxon>
    </lineage>
</organism>
<evidence type="ECO:0000313" key="3">
    <source>
        <dbReference type="Proteomes" id="UP000622890"/>
    </source>
</evidence>
<feature type="signal peptide" evidence="1">
    <location>
        <begin position="1"/>
        <end position="25"/>
    </location>
</feature>
<dbReference type="Proteomes" id="UP000622890">
    <property type="component" value="Unassembled WGS sequence"/>
</dbReference>
<dbReference type="SUPFAM" id="SSF102198">
    <property type="entry name" value="Putative cyclase"/>
    <property type="match status" value="1"/>
</dbReference>
<dbReference type="GO" id="GO:0019441">
    <property type="term" value="P:L-tryptophan catabolic process to kynurenine"/>
    <property type="evidence" value="ECO:0007669"/>
    <property type="project" value="InterPro"/>
</dbReference>
<accession>A0A934SRW8</accession>
<dbReference type="InterPro" id="IPR007325">
    <property type="entry name" value="KFase/CYL"/>
</dbReference>
<dbReference type="EMBL" id="JAEPBG010000004">
    <property type="protein sequence ID" value="MBK4735465.1"/>
    <property type="molecule type" value="Genomic_DNA"/>
</dbReference>
<keyword evidence="3" id="KW-1185">Reference proteome</keyword>
<gene>
    <name evidence="2" type="ORF">JJB74_12640</name>
</gene>
<evidence type="ECO:0000313" key="2">
    <source>
        <dbReference type="EMBL" id="MBK4735465.1"/>
    </source>
</evidence>
<sequence length="337" mass="35651">MSTRRQFLGAALSSAAALTLPSAQAASAGTGARSVVPPGPGDIEIESLLPKISNWGKWGPKDQLGTLNYITPALRLAAMALVKRGEVVPLAREVPVAKAEGVRRQAYEMKRYVDRLPAESGSMDYIGMSVHGLALTHVDALCHFFTPGGKQGMYNGLPIDAVTLRGAEKLGVEVMGATGIVGRGVLLDIAAQKGRALPLGSAILPADLEAAEKAQGVQVGEGDILFIRSGAGTRNSVQHSTGLHASCLPWLHERRVAALSADGDNEARPSPAGYTRWVEPIHMVAIPYLGMPLIDNAELEALAARCAREKRWAFLVSIAPWRMKGATASPVNPLAMF</sequence>
<comment type="caution">
    <text evidence="2">The sequence shown here is derived from an EMBL/GenBank/DDBJ whole genome shotgun (WGS) entry which is preliminary data.</text>
</comment>
<dbReference type="PROSITE" id="PS51318">
    <property type="entry name" value="TAT"/>
    <property type="match status" value="1"/>
</dbReference>
<dbReference type="RefSeq" id="WP_200592222.1">
    <property type="nucleotide sequence ID" value="NZ_JAEPBG010000004.1"/>
</dbReference>
<proteinExistence type="predicted"/>
<evidence type="ECO:0000256" key="1">
    <source>
        <dbReference type="SAM" id="SignalP"/>
    </source>
</evidence>
<dbReference type="Pfam" id="PF04199">
    <property type="entry name" value="Cyclase"/>
    <property type="match status" value="1"/>
</dbReference>
<dbReference type="InterPro" id="IPR006311">
    <property type="entry name" value="TAT_signal"/>
</dbReference>
<name>A0A934SRW8_9BURK</name>
<dbReference type="PANTHER" id="PTHR34861">
    <property type="match status" value="1"/>
</dbReference>
<keyword evidence="1" id="KW-0732">Signal</keyword>
<dbReference type="GO" id="GO:0004061">
    <property type="term" value="F:arylformamidase activity"/>
    <property type="evidence" value="ECO:0007669"/>
    <property type="project" value="InterPro"/>
</dbReference>